<dbReference type="GeneID" id="87707011"/>
<accession>A0A8F0FC28</accession>
<dbReference type="AlphaFoldDB" id="A0A8F0FC28"/>
<dbReference type="EMBL" id="MZ156050">
    <property type="protein sequence ID" value="QWK44438.1"/>
    <property type="molecule type" value="Genomic_DNA"/>
</dbReference>
<name>A0A8F0FC28_9PHAE</name>
<gene>
    <name evidence="1" type="primary">rpl31</name>
</gene>
<geneLocation type="mitochondrion" evidence="1"/>
<dbReference type="GO" id="GO:0005840">
    <property type="term" value="C:ribosome"/>
    <property type="evidence" value="ECO:0007669"/>
    <property type="project" value="UniProtKB-KW"/>
</dbReference>
<protein>
    <submittedName>
        <fullName evidence="1">Ribosomal protein L31</fullName>
    </submittedName>
</protein>
<keyword evidence="1" id="KW-0496">Mitochondrion</keyword>
<reference evidence="1" key="1">
    <citation type="journal article" date="2021" name="Genome Biol. Evol.">
        <title>Genomic rearrangements and sequence evolution across brown algal organelles.</title>
        <authorList>
            <person name="Starko S."/>
            <person name="Bringloe T.T."/>
            <person name="Gomez M.S."/>
            <person name="Darby H."/>
            <person name="Graham S.W."/>
            <person name="Martone P.T."/>
        </authorList>
    </citation>
    <scope>NUCLEOTIDE SEQUENCE</scope>
</reference>
<keyword evidence="1" id="KW-0689">Ribosomal protein</keyword>
<dbReference type="RefSeq" id="YP_011007965.1">
    <property type="nucleotide sequence ID" value="NC_085325.1"/>
</dbReference>
<proteinExistence type="predicted"/>
<organism evidence="1">
    <name type="scientific">Chorda asiatica</name>
    <dbReference type="NCBI Taxonomy" id="1281577"/>
    <lineage>
        <taxon>Eukaryota</taxon>
        <taxon>Sar</taxon>
        <taxon>Stramenopiles</taxon>
        <taxon>Ochrophyta</taxon>
        <taxon>PX clade</taxon>
        <taxon>Phaeophyceae</taxon>
        <taxon>Laminariales</taxon>
        <taxon>Chordaceae</taxon>
        <taxon>Chorda</taxon>
    </lineage>
</organism>
<keyword evidence="1" id="KW-0687">Ribonucleoprotein</keyword>
<sequence length="68" mass="7800">MKLTTKSRFFGSILSDGSFRFLISPSCYSQQHFNCKNLDGLNHPIWTGKRPKEQNEISSFVNKFSKGL</sequence>
<evidence type="ECO:0000313" key="1">
    <source>
        <dbReference type="EMBL" id="QWK44438.1"/>
    </source>
</evidence>